<feature type="compositionally biased region" description="Low complexity" evidence="1">
    <location>
        <begin position="121"/>
        <end position="132"/>
    </location>
</feature>
<feature type="compositionally biased region" description="Basic residues" evidence="1">
    <location>
        <begin position="135"/>
        <end position="145"/>
    </location>
</feature>
<evidence type="ECO:0008006" key="4">
    <source>
        <dbReference type="Google" id="ProtNLM"/>
    </source>
</evidence>
<dbReference type="AlphaFoldDB" id="A0A2Z7B7U5"/>
<accession>A0A2Z7B7U5</accession>
<proteinExistence type="predicted"/>
<name>A0A2Z7B7U5_9LAMI</name>
<dbReference type="EMBL" id="KV010288">
    <property type="protein sequence ID" value="KZV27805.1"/>
    <property type="molecule type" value="Genomic_DNA"/>
</dbReference>
<feature type="compositionally biased region" description="Low complexity" evidence="1">
    <location>
        <begin position="147"/>
        <end position="156"/>
    </location>
</feature>
<organism evidence="2 3">
    <name type="scientific">Dorcoceras hygrometricum</name>
    <dbReference type="NCBI Taxonomy" id="472368"/>
    <lineage>
        <taxon>Eukaryota</taxon>
        <taxon>Viridiplantae</taxon>
        <taxon>Streptophyta</taxon>
        <taxon>Embryophyta</taxon>
        <taxon>Tracheophyta</taxon>
        <taxon>Spermatophyta</taxon>
        <taxon>Magnoliopsida</taxon>
        <taxon>eudicotyledons</taxon>
        <taxon>Gunneridae</taxon>
        <taxon>Pentapetalae</taxon>
        <taxon>asterids</taxon>
        <taxon>lamiids</taxon>
        <taxon>Lamiales</taxon>
        <taxon>Gesneriaceae</taxon>
        <taxon>Didymocarpoideae</taxon>
        <taxon>Trichosporeae</taxon>
        <taxon>Loxocarpinae</taxon>
        <taxon>Dorcoceras</taxon>
    </lineage>
</organism>
<sequence length="325" mass="35449">MSTLKAVKSAQFVPSTADFYLNRFTKAGHKQLKQVCFLVLRQSRQDAPRASNPEAETSGRTIEFHSAGHSTELDPSQRQWLISAKTSAVNSVELTNTWQLLAHALTPIAGRSFKPVPEVMPSFQSPQVPQQSNRQRFKARGKQFKKCSNSSSSGTVSSGGSGSGGGVTYGQCGGRHMTSQCRGVQGLCHNCGQLGYFTRVCPAGGQSLSRSQQGSTGGSSQRSQPFAQTQRSGFQPREPSREQNTVVLSAGQMIRALVCLRELLQAGSKTLRFERWSDVALQRKSAMVSCPESFRCQLWSTVLIDEFSSDQDLRSTLAGHDDTSF</sequence>
<protein>
    <recommendedName>
        <fullName evidence="4">CCHC-type domain-containing protein</fullName>
    </recommendedName>
</protein>
<feature type="compositionally biased region" description="Low complexity" evidence="1">
    <location>
        <begin position="207"/>
        <end position="224"/>
    </location>
</feature>
<gene>
    <name evidence="2" type="ORF">F511_39582</name>
</gene>
<dbReference type="OrthoDB" id="786614at2759"/>
<keyword evidence="3" id="KW-1185">Reference proteome</keyword>
<evidence type="ECO:0000313" key="2">
    <source>
        <dbReference type="EMBL" id="KZV27805.1"/>
    </source>
</evidence>
<reference evidence="2 3" key="1">
    <citation type="journal article" date="2015" name="Proc. Natl. Acad. Sci. U.S.A.">
        <title>The resurrection genome of Boea hygrometrica: A blueprint for survival of dehydration.</title>
        <authorList>
            <person name="Xiao L."/>
            <person name="Yang G."/>
            <person name="Zhang L."/>
            <person name="Yang X."/>
            <person name="Zhao S."/>
            <person name="Ji Z."/>
            <person name="Zhou Q."/>
            <person name="Hu M."/>
            <person name="Wang Y."/>
            <person name="Chen M."/>
            <person name="Xu Y."/>
            <person name="Jin H."/>
            <person name="Xiao X."/>
            <person name="Hu G."/>
            <person name="Bao F."/>
            <person name="Hu Y."/>
            <person name="Wan P."/>
            <person name="Li L."/>
            <person name="Deng X."/>
            <person name="Kuang T."/>
            <person name="Xiang C."/>
            <person name="Zhu J.K."/>
            <person name="Oliver M.J."/>
            <person name="He Y."/>
        </authorList>
    </citation>
    <scope>NUCLEOTIDE SEQUENCE [LARGE SCALE GENOMIC DNA]</scope>
    <source>
        <strain evidence="3">cv. XS01</strain>
    </source>
</reference>
<evidence type="ECO:0000313" key="3">
    <source>
        <dbReference type="Proteomes" id="UP000250235"/>
    </source>
</evidence>
<evidence type="ECO:0000256" key="1">
    <source>
        <dbReference type="SAM" id="MobiDB-lite"/>
    </source>
</evidence>
<feature type="region of interest" description="Disordered" evidence="1">
    <location>
        <begin position="207"/>
        <end position="243"/>
    </location>
</feature>
<dbReference type="Proteomes" id="UP000250235">
    <property type="component" value="Unassembled WGS sequence"/>
</dbReference>
<feature type="region of interest" description="Disordered" evidence="1">
    <location>
        <begin position="120"/>
        <end position="164"/>
    </location>
</feature>